<comment type="caution">
    <text evidence="2">The sequence shown here is derived from an EMBL/GenBank/DDBJ whole genome shotgun (WGS) entry which is preliminary data.</text>
</comment>
<dbReference type="Proteomes" id="UP001549313">
    <property type="component" value="Unassembled WGS sequence"/>
</dbReference>
<organism evidence="2 3">
    <name type="scientific">Brevundimonas faecalis</name>
    <dbReference type="NCBI Taxonomy" id="947378"/>
    <lineage>
        <taxon>Bacteria</taxon>
        <taxon>Pseudomonadati</taxon>
        <taxon>Pseudomonadota</taxon>
        <taxon>Alphaproteobacteria</taxon>
        <taxon>Caulobacterales</taxon>
        <taxon>Caulobacteraceae</taxon>
        <taxon>Brevundimonas</taxon>
    </lineage>
</organism>
<feature type="signal peptide" evidence="1">
    <location>
        <begin position="1"/>
        <end position="30"/>
    </location>
</feature>
<feature type="chain" id="PRO_5045295768" evidence="1">
    <location>
        <begin position="31"/>
        <end position="85"/>
    </location>
</feature>
<sequence length="85" mass="8925">MGSLVRRRVAPPCPSALSLVLAGLAGCAWPAPVFGQTAPPVSDAVPPDDEQARLLETLLTRMGVEVNLGDGRARIMFGSARRRSA</sequence>
<evidence type="ECO:0000256" key="1">
    <source>
        <dbReference type="SAM" id="SignalP"/>
    </source>
</evidence>
<protein>
    <submittedName>
        <fullName evidence="2">Uncharacterized protein</fullName>
    </submittedName>
</protein>
<keyword evidence="1" id="KW-0732">Signal</keyword>
<proteinExistence type="predicted"/>
<name>A0ABV2RBV6_9CAUL</name>
<reference evidence="2 3" key="1">
    <citation type="submission" date="2024-06" db="EMBL/GenBank/DDBJ databases">
        <title>Sorghum-associated microbial communities from plants grown in Nebraska, USA.</title>
        <authorList>
            <person name="Schachtman D."/>
        </authorList>
    </citation>
    <scope>NUCLEOTIDE SEQUENCE [LARGE SCALE GENOMIC DNA]</scope>
    <source>
        <strain evidence="2 3">2814</strain>
    </source>
</reference>
<gene>
    <name evidence="2" type="ORF">ABIE19_001835</name>
</gene>
<dbReference type="EMBL" id="JBEPTF010000002">
    <property type="protein sequence ID" value="MET4683905.1"/>
    <property type="molecule type" value="Genomic_DNA"/>
</dbReference>
<keyword evidence="3" id="KW-1185">Reference proteome</keyword>
<evidence type="ECO:0000313" key="2">
    <source>
        <dbReference type="EMBL" id="MET4683905.1"/>
    </source>
</evidence>
<dbReference type="PROSITE" id="PS51257">
    <property type="entry name" value="PROKAR_LIPOPROTEIN"/>
    <property type="match status" value="1"/>
</dbReference>
<accession>A0ABV2RBV6</accession>
<dbReference type="RefSeq" id="WP_354088858.1">
    <property type="nucleotide sequence ID" value="NZ_JBEPTF010000002.1"/>
</dbReference>
<evidence type="ECO:0000313" key="3">
    <source>
        <dbReference type="Proteomes" id="UP001549313"/>
    </source>
</evidence>